<evidence type="ECO:0000256" key="1">
    <source>
        <dbReference type="SAM" id="MobiDB-lite"/>
    </source>
</evidence>
<evidence type="ECO:0000313" key="2">
    <source>
        <dbReference type="EMBL" id="GAO50327.1"/>
    </source>
</evidence>
<dbReference type="AlphaFoldDB" id="A0A0E9NKC1"/>
<comment type="caution">
    <text evidence="2">The sequence shown here is derived from an EMBL/GenBank/DDBJ whole genome shotgun (WGS) entry which is preliminary data.</text>
</comment>
<dbReference type="InterPro" id="IPR006995">
    <property type="entry name" value="ATP_synth_F0_jsu"/>
</dbReference>
<reference evidence="2 3" key="1">
    <citation type="journal article" date="2011" name="J. Gen. Appl. Microbiol.">
        <title>Draft genome sequencing of the enigmatic yeast Saitoella complicata.</title>
        <authorList>
            <person name="Nishida H."/>
            <person name="Hamamoto M."/>
            <person name="Sugiyama J."/>
        </authorList>
    </citation>
    <scope>NUCLEOTIDE SEQUENCE [LARGE SCALE GENOMIC DNA]</scope>
    <source>
        <strain evidence="2 3">NRRL Y-17804</strain>
    </source>
</reference>
<reference evidence="2 3" key="3">
    <citation type="journal article" date="2015" name="Genome Announc.">
        <title>Draft Genome Sequence of the Archiascomycetous Yeast Saitoella complicata.</title>
        <authorList>
            <person name="Yamauchi K."/>
            <person name="Kondo S."/>
            <person name="Hamamoto M."/>
            <person name="Takahashi Y."/>
            <person name="Ogura Y."/>
            <person name="Hayashi T."/>
            <person name="Nishida H."/>
        </authorList>
    </citation>
    <scope>NUCLEOTIDE SEQUENCE [LARGE SCALE GENOMIC DNA]</scope>
    <source>
        <strain evidence="2 3">NRRL Y-17804</strain>
    </source>
</reference>
<dbReference type="Pfam" id="PF04911">
    <property type="entry name" value="ATP-synt_J"/>
    <property type="match status" value="1"/>
</dbReference>
<evidence type="ECO:0000313" key="3">
    <source>
        <dbReference type="Proteomes" id="UP000033140"/>
    </source>
</evidence>
<dbReference type="Proteomes" id="UP000033140">
    <property type="component" value="Unassembled WGS sequence"/>
</dbReference>
<dbReference type="GO" id="GO:0015078">
    <property type="term" value="F:proton transmembrane transporter activity"/>
    <property type="evidence" value="ECO:0007669"/>
    <property type="project" value="InterPro"/>
</dbReference>
<accession>A0A0E9NKC1</accession>
<organism evidence="2 3">
    <name type="scientific">Saitoella complicata (strain BCRC 22490 / CBS 7301 / JCM 7358 / NBRC 10748 / NRRL Y-17804)</name>
    <dbReference type="NCBI Taxonomy" id="698492"/>
    <lineage>
        <taxon>Eukaryota</taxon>
        <taxon>Fungi</taxon>
        <taxon>Dikarya</taxon>
        <taxon>Ascomycota</taxon>
        <taxon>Taphrinomycotina</taxon>
        <taxon>Taphrinomycotina incertae sedis</taxon>
        <taxon>Saitoella</taxon>
    </lineage>
</organism>
<reference evidence="2 3" key="2">
    <citation type="journal article" date="2014" name="J. Gen. Appl. Microbiol.">
        <title>The early diverging ascomycetous budding yeast Saitoella complicata has three histone deacetylases belonging to the Clr6, Hos2, and Rpd3 lineages.</title>
        <authorList>
            <person name="Nishida H."/>
            <person name="Matsumoto T."/>
            <person name="Kondo S."/>
            <person name="Hamamoto M."/>
            <person name="Yoshikawa H."/>
        </authorList>
    </citation>
    <scope>NUCLEOTIDE SEQUENCE [LARGE SCALE GENOMIC DNA]</scope>
    <source>
        <strain evidence="2 3">NRRL Y-17804</strain>
    </source>
</reference>
<dbReference type="GO" id="GO:0015986">
    <property type="term" value="P:proton motive force-driven ATP synthesis"/>
    <property type="evidence" value="ECO:0007669"/>
    <property type="project" value="InterPro"/>
</dbReference>
<protein>
    <submittedName>
        <fullName evidence="2">Uncharacterized protein</fullName>
    </submittedName>
</protein>
<keyword evidence="3" id="KW-1185">Reference proteome</keyword>
<feature type="region of interest" description="Disordered" evidence="1">
    <location>
        <begin position="1"/>
        <end position="33"/>
    </location>
</feature>
<name>A0A0E9NKC1_SAICN</name>
<feature type="compositionally biased region" description="Basic and acidic residues" evidence="1">
    <location>
        <begin position="1"/>
        <end position="12"/>
    </location>
</feature>
<gene>
    <name evidence="2" type="ORF">G7K_4456-t1</name>
</gene>
<dbReference type="GO" id="GO:0045259">
    <property type="term" value="C:proton-transporting ATP synthase complex"/>
    <property type="evidence" value="ECO:0007669"/>
    <property type="project" value="InterPro"/>
</dbReference>
<dbReference type="EMBL" id="BACD03000031">
    <property type="protein sequence ID" value="GAO50327.1"/>
    <property type="molecule type" value="Genomic_DNA"/>
</dbReference>
<feature type="compositionally biased region" description="Polar residues" evidence="1">
    <location>
        <begin position="22"/>
        <end position="33"/>
    </location>
</feature>
<proteinExistence type="predicted"/>
<sequence>MTADVFPRRSELPEPAWRSFDRPTSSFPQDSNPSHISKTMFGYKKYPTPILRPLWPFFAGGTIFPYNSNSALM</sequence>